<dbReference type="InterPro" id="IPR036010">
    <property type="entry name" value="2Fe-2S_ferredoxin-like_sf"/>
</dbReference>
<comment type="cofactor">
    <cofactor evidence="6">
        <name>[2Fe-2S] cluster</name>
        <dbReference type="ChEBI" id="CHEBI:190135"/>
    </cofactor>
</comment>
<dbReference type="EMBL" id="FMZF01000002">
    <property type="protein sequence ID" value="SDC53792.1"/>
    <property type="molecule type" value="Genomic_DNA"/>
</dbReference>
<dbReference type="Pfam" id="PF13085">
    <property type="entry name" value="Fer2_3"/>
    <property type="match status" value="1"/>
</dbReference>
<dbReference type="AlphaFoldDB" id="A0A1G6ME01"/>
<evidence type="ECO:0000259" key="8">
    <source>
        <dbReference type="PROSITE" id="PS51379"/>
    </source>
</evidence>
<dbReference type="SUPFAM" id="SSF46548">
    <property type="entry name" value="alpha-helical ferredoxin"/>
    <property type="match status" value="1"/>
</dbReference>
<dbReference type="InterPro" id="IPR025192">
    <property type="entry name" value="Succ_DH/fum_Rdtase_N"/>
</dbReference>
<feature type="domain" description="2Fe-2S ferredoxin-type" evidence="7">
    <location>
        <begin position="18"/>
        <end position="108"/>
    </location>
</feature>
<keyword evidence="3" id="KW-0479">Metal-binding</keyword>
<dbReference type="PROSITE" id="PS00198">
    <property type="entry name" value="4FE4S_FER_1"/>
    <property type="match status" value="1"/>
</dbReference>
<dbReference type="InterPro" id="IPR050573">
    <property type="entry name" value="SDH/FRD_Iron-Sulfur"/>
</dbReference>
<dbReference type="PANTHER" id="PTHR11921:SF41">
    <property type="entry name" value="SUCCINATE DEHYDROGENASE"/>
    <property type="match status" value="1"/>
</dbReference>
<dbReference type="Proteomes" id="UP000199416">
    <property type="component" value="Unassembled WGS sequence"/>
</dbReference>
<comment type="cofactor">
    <cofactor evidence="1">
        <name>[3Fe-4S] cluster</name>
        <dbReference type="ChEBI" id="CHEBI:21137"/>
    </cofactor>
</comment>
<dbReference type="NCBIfam" id="NF005746">
    <property type="entry name" value="PRK07570.1"/>
    <property type="match status" value="1"/>
</dbReference>
<dbReference type="InterPro" id="IPR012675">
    <property type="entry name" value="Beta-grasp_dom_sf"/>
</dbReference>
<dbReference type="PROSITE" id="PS51379">
    <property type="entry name" value="4FE4S_FER_2"/>
    <property type="match status" value="1"/>
</dbReference>
<name>A0A1G6ME01_9ACTN</name>
<dbReference type="SUPFAM" id="SSF54292">
    <property type="entry name" value="2Fe-2S ferredoxin-like"/>
    <property type="match status" value="1"/>
</dbReference>
<dbReference type="GO" id="GO:0046872">
    <property type="term" value="F:metal ion binding"/>
    <property type="evidence" value="ECO:0007669"/>
    <property type="project" value="UniProtKB-KW"/>
</dbReference>
<evidence type="ECO:0000256" key="4">
    <source>
        <dbReference type="ARBA" id="ARBA00023004"/>
    </source>
</evidence>
<dbReference type="InterPro" id="IPR006058">
    <property type="entry name" value="2Fe2S_fd_BS"/>
</dbReference>
<dbReference type="InterPro" id="IPR001041">
    <property type="entry name" value="2Fe-2S_ferredoxin-type"/>
</dbReference>
<dbReference type="InterPro" id="IPR017896">
    <property type="entry name" value="4Fe4S_Fe-S-bd"/>
</dbReference>
<protein>
    <submittedName>
        <fullName evidence="9">Succinate dehydrogenase subunit B</fullName>
    </submittedName>
</protein>
<gene>
    <name evidence="9" type="ORF">SAMN05660690_1814</name>
</gene>
<dbReference type="GO" id="GO:0009055">
    <property type="term" value="F:electron transfer activity"/>
    <property type="evidence" value="ECO:0007669"/>
    <property type="project" value="InterPro"/>
</dbReference>
<dbReference type="PANTHER" id="PTHR11921">
    <property type="entry name" value="SUCCINATE DEHYDROGENASE IRON-SULFUR PROTEIN"/>
    <property type="match status" value="1"/>
</dbReference>
<comment type="similarity">
    <text evidence="2">Belongs to the succinate dehydrogenase/fumarate reductase iron-sulfur protein family.</text>
</comment>
<evidence type="ECO:0000256" key="2">
    <source>
        <dbReference type="ARBA" id="ARBA00009433"/>
    </source>
</evidence>
<dbReference type="GO" id="GO:0051537">
    <property type="term" value="F:2 iron, 2 sulfur cluster binding"/>
    <property type="evidence" value="ECO:0007669"/>
    <property type="project" value="InterPro"/>
</dbReference>
<evidence type="ECO:0000313" key="10">
    <source>
        <dbReference type="Proteomes" id="UP000199416"/>
    </source>
</evidence>
<accession>A0A1G6ME01</accession>
<keyword evidence="4" id="KW-0408">Iron</keyword>
<evidence type="ECO:0000256" key="5">
    <source>
        <dbReference type="ARBA" id="ARBA00023014"/>
    </source>
</evidence>
<dbReference type="InterPro" id="IPR009051">
    <property type="entry name" value="Helical_ferredxn"/>
</dbReference>
<dbReference type="InterPro" id="IPR017900">
    <property type="entry name" value="4Fe4S_Fe_S_CS"/>
</dbReference>
<dbReference type="STRING" id="1190417.SAMN05660690_1814"/>
<evidence type="ECO:0000256" key="1">
    <source>
        <dbReference type="ARBA" id="ARBA00001927"/>
    </source>
</evidence>
<dbReference type="OrthoDB" id="9804391at2"/>
<evidence type="ECO:0000259" key="7">
    <source>
        <dbReference type="PROSITE" id="PS51085"/>
    </source>
</evidence>
<dbReference type="Gene3D" id="3.10.20.30">
    <property type="match status" value="1"/>
</dbReference>
<dbReference type="PROSITE" id="PS00197">
    <property type="entry name" value="2FE2S_FER_1"/>
    <property type="match status" value="1"/>
</dbReference>
<dbReference type="GO" id="GO:0009060">
    <property type="term" value="P:aerobic respiration"/>
    <property type="evidence" value="ECO:0007669"/>
    <property type="project" value="TreeGrafter"/>
</dbReference>
<dbReference type="GO" id="GO:0022904">
    <property type="term" value="P:respiratory electron transport chain"/>
    <property type="evidence" value="ECO:0007669"/>
    <property type="project" value="TreeGrafter"/>
</dbReference>
<dbReference type="PROSITE" id="PS51085">
    <property type="entry name" value="2FE2S_FER_2"/>
    <property type="match status" value="1"/>
</dbReference>
<dbReference type="Gene3D" id="1.10.1060.10">
    <property type="entry name" value="Alpha-helical ferredoxin"/>
    <property type="match status" value="1"/>
</dbReference>
<keyword evidence="10" id="KW-1185">Reference proteome</keyword>
<proteinExistence type="inferred from homology"/>
<sequence length="257" mass="27666">MNLKLRVWRQRSAAEKGKMVTYQVTDVSPDMSFLEMLDVLNEQLILDGEDPVSFDHDCREGICGSCGVMINGRAHGNGLFDDHPQTTTCQLHMRSFKDGDTIDIEPWRATAFPVIKDLAVDRSALDRIIQSGGYISAPTGTAPEAHSILVAKKDSDAAFDAATCIGCGACVAACPNASSMLFTASKVTHLGLMPQGQPERNDRVVNMIHQQDLEGFGGCTNIGECSASCPKGISMENISRLNHDLLGALRAGARPKS</sequence>
<keyword evidence="5" id="KW-0411">Iron-sulfur</keyword>
<dbReference type="Pfam" id="PF13183">
    <property type="entry name" value="Fer4_8"/>
    <property type="match status" value="1"/>
</dbReference>
<reference evidence="10" key="1">
    <citation type="submission" date="2016-10" db="EMBL/GenBank/DDBJ databases">
        <authorList>
            <person name="Varghese N."/>
            <person name="Submissions S."/>
        </authorList>
    </citation>
    <scope>NUCLEOTIDE SEQUENCE [LARGE SCALE GENOMIC DNA]</scope>
    <source>
        <strain evidence="10">DSM 45421</strain>
    </source>
</reference>
<feature type="domain" description="4Fe-4S ferredoxin-type" evidence="8">
    <location>
        <begin position="155"/>
        <end position="185"/>
    </location>
</feature>
<evidence type="ECO:0000256" key="6">
    <source>
        <dbReference type="ARBA" id="ARBA00034078"/>
    </source>
</evidence>
<dbReference type="RefSeq" id="WP_091365800.1">
    <property type="nucleotide sequence ID" value="NZ_FMZF01000002.1"/>
</dbReference>
<evidence type="ECO:0000256" key="3">
    <source>
        <dbReference type="ARBA" id="ARBA00022723"/>
    </source>
</evidence>
<organism evidence="9 10">
    <name type="scientific">Geodermatophilus telluris</name>
    <dbReference type="NCBI Taxonomy" id="1190417"/>
    <lineage>
        <taxon>Bacteria</taxon>
        <taxon>Bacillati</taxon>
        <taxon>Actinomycetota</taxon>
        <taxon>Actinomycetes</taxon>
        <taxon>Geodermatophilales</taxon>
        <taxon>Geodermatophilaceae</taxon>
        <taxon>Geodermatophilus</taxon>
    </lineage>
</organism>
<evidence type="ECO:0000313" key="9">
    <source>
        <dbReference type="EMBL" id="SDC53792.1"/>
    </source>
</evidence>